<evidence type="ECO:0000313" key="3">
    <source>
        <dbReference type="Proteomes" id="UP000007962"/>
    </source>
</evidence>
<keyword evidence="1" id="KW-0812">Transmembrane</keyword>
<dbReference type="RefSeq" id="WP_015881791.1">
    <property type="nucleotide sequence ID" value="NC_012669.1"/>
</dbReference>
<keyword evidence="1" id="KW-0472">Membrane</keyword>
<name>C5C1T3_BEUC1</name>
<evidence type="ECO:0000313" key="2">
    <source>
        <dbReference type="EMBL" id="ACQ79551.1"/>
    </source>
</evidence>
<feature type="transmembrane region" description="Helical" evidence="1">
    <location>
        <begin position="26"/>
        <end position="45"/>
    </location>
</feature>
<keyword evidence="3" id="KW-1185">Reference proteome</keyword>
<dbReference type="KEGG" id="bcv:Bcav_1291"/>
<dbReference type="HOGENOM" id="CLU_129260_0_0_11"/>
<feature type="transmembrane region" description="Helical" evidence="1">
    <location>
        <begin position="110"/>
        <end position="129"/>
    </location>
</feature>
<sequence length="154" mass="16084">MSTGRTPGTVSTSRLIAVLRGILRRLLVVSAIIVVLGAVVGLLVAGTAGLWGALLGAVAAALFCGTTLLSMILAVGREPTFMAAIVLGMWLLKMVLIIALLIIIDPMTFYDRYVFAGVLVAVVLASLALDVHGITTARIPNVEPEMPARSDSDD</sequence>
<dbReference type="Proteomes" id="UP000007962">
    <property type="component" value="Chromosome"/>
</dbReference>
<accession>C5C1T3</accession>
<gene>
    <name evidence="2" type="ordered locus">Bcav_1291</name>
</gene>
<dbReference type="AlphaFoldDB" id="C5C1T3"/>
<evidence type="ECO:0008006" key="4">
    <source>
        <dbReference type="Google" id="ProtNLM"/>
    </source>
</evidence>
<reference evidence="2 3" key="1">
    <citation type="journal article" date="2009" name="Stand. Genomic Sci.">
        <title>Complete genome sequence of Beutenbergia cavernae type strain (HKI 0122).</title>
        <authorList>
            <person name="Land M."/>
            <person name="Pukall R."/>
            <person name="Abt B."/>
            <person name="Goker M."/>
            <person name="Rohde M."/>
            <person name="Glavina Del Rio T."/>
            <person name="Tice H."/>
            <person name="Copeland A."/>
            <person name="Cheng J.F."/>
            <person name="Lucas S."/>
            <person name="Chen F."/>
            <person name="Nolan M."/>
            <person name="Bruce D."/>
            <person name="Goodwin L."/>
            <person name="Pitluck S."/>
            <person name="Ivanova N."/>
            <person name="Mavromatis K."/>
            <person name="Ovchinnikova G."/>
            <person name="Pati A."/>
            <person name="Chen A."/>
            <person name="Palaniappan K."/>
            <person name="Hauser L."/>
            <person name="Chang Y.J."/>
            <person name="Jefferies C.C."/>
            <person name="Saunders E."/>
            <person name="Brettin T."/>
            <person name="Detter J.C."/>
            <person name="Han C."/>
            <person name="Chain P."/>
            <person name="Bristow J."/>
            <person name="Eisen J.A."/>
            <person name="Markowitz V."/>
            <person name="Hugenholtz P."/>
            <person name="Kyrpides N.C."/>
            <person name="Klenk H.P."/>
            <person name="Lapidus A."/>
        </authorList>
    </citation>
    <scope>NUCLEOTIDE SEQUENCE [LARGE SCALE GENOMIC DNA]</scope>
    <source>
        <strain evidence="3">ATCC BAA-8 / DSM 12333 / NBRC 16432</strain>
    </source>
</reference>
<keyword evidence="1" id="KW-1133">Transmembrane helix</keyword>
<feature type="transmembrane region" description="Helical" evidence="1">
    <location>
        <begin position="51"/>
        <end position="74"/>
    </location>
</feature>
<feature type="transmembrane region" description="Helical" evidence="1">
    <location>
        <begin position="81"/>
        <end position="104"/>
    </location>
</feature>
<organism evidence="2 3">
    <name type="scientific">Beutenbergia cavernae (strain ATCC BAA-8 / DSM 12333 / CCUG 43141 / JCM 11478 / NBRC 16432 / NCIMB 13614 / HKI 0122)</name>
    <dbReference type="NCBI Taxonomy" id="471853"/>
    <lineage>
        <taxon>Bacteria</taxon>
        <taxon>Bacillati</taxon>
        <taxon>Actinomycetota</taxon>
        <taxon>Actinomycetes</taxon>
        <taxon>Micrococcales</taxon>
        <taxon>Beutenbergiaceae</taxon>
        <taxon>Beutenbergia</taxon>
    </lineage>
</organism>
<evidence type="ECO:0000256" key="1">
    <source>
        <dbReference type="SAM" id="Phobius"/>
    </source>
</evidence>
<dbReference type="EMBL" id="CP001618">
    <property type="protein sequence ID" value="ACQ79551.1"/>
    <property type="molecule type" value="Genomic_DNA"/>
</dbReference>
<protein>
    <recommendedName>
        <fullName evidence="4">ATP synthase protein I</fullName>
    </recommendedName>
</protein>
<proteinExistence type="predicted"/>
<dbReference type="STRING" id="471853.Bcav_1291"/>